<protein>
    <submittedName>
        <fullName evidence="2">Putative membrane protein</fullName>
    </submittedName>
</protein>
<evidence type="ECO:0000256" key="1">
    <source>
        <dbReference type="SAM" id="Phobius"/>
    </source>
</evidence>
<dbReference type="AlphaFoldDB" id="H6LKQ7"/>
<dbReference type="Proteomes" id="UP000007177">
    <property type="component" value="Chromosome"/>
</dbReference>
<evidence type="ECO:0000313" key="3">
    <source>
        <dbReference type="Proteomes" id="UP000007177"/>
    </source>
</evidence>
<dbReference type="KEGG" id="awo:Awo_c20710"/>
<dbReference type="EMBL" id="CP002987">
    <property type="protein sequence ID" value="AFA48849.1"/>
    <property type="molecule type" value="Genomic_DNA"/>
</dbReference>
<keyword evidence="1" id="KW-1133">Transmembrane helix</keyword>
<name>H6LKQ7_ACEWD</name>
<feature type="transmembrane region" description="Helical" evidence="1">
    <location>
        <begin position="195"/>
        <end position="215"/>
    </location>
</feature>
<dbReference type="PANTHER" id="PTHR41307">
    <property type="entry name" value="MEMBRANE PROTEIN-RELATED"/>
    <property type="match status" value="1"/>
</dbReference>
<dbReference type="eggNOG" id="COG4817">
    <property type="taxonomic scope" value="Bacteria"/>
</dbReference>
<proteinExistence type="predicted"/>
<dbReference type="OrthoDB" id="1655249at2"/>
<dbReference type="PANTHER" id="PTHR41307:SF1">
    <property type="entry name" value="MEMBRANE PROTEIN"/>
    <property type="match status" value="1"/>
</dbReference>
<keyword evidence="3" id="KW-1185">Reference proteome</keyword>
<dbReference type="HOGENOM" id="CLU_085026_1_1_9"/>
<feature type="transmembrane region" description="Helical" evidence="1">
    <location>
        <begin position="93"/>
        <end position="117"/>
    </location>
</feature>
<dbReference type="Gene3D" id="1.10.1900.10">
    <property type="entry name" value="c-terminal domain of poly(a) binding protein"/>
    <property type="match status" value="1"/>
</dbReference>
<keyword evidence="1" id="KW-0472">Membrane</keyword>
<reference evidence="2 3" key="2">
    <citation type="journal article" date="2012" name="PLoS ONE">
        <title>An ancient pathway combining carbon dioxide fixation with the generation and utilization of a sodium ion gradient for ATP synthesis.</title>
        <authorList>
            <person name="Poehlein A."/>
            <person name="Schmidt S."/>
            <person name="Kaster A.K."/>
            <person name="Goenrich M."/>
            <person name="Vollmers J."/>
            <person name="Thurmer A."/>
            <person name="Bertsch J."/>
            <person name="Schuchmann K."/>
            <person name="Voigt B."/>
            <person name="Hecker M."/>
            <person name="Daniel R."/>
            <person name="Thauer R.K."/>
            <person name="Gottschalk G."/>
            <person name="Muller V."/>
        </authorList>
    </citation>
    <scope>NUCLEOTIDE SEQUENCE [LARGE SCALE GENOMIC DNA]</scope>
    <source>
        <strain evidence="3">ATCC 29683 / DSM 1030 / JCM 2381 / KCTC 1655 / WB1</strain>
    </source>
</reference>
<keyword evidence="1" id="KW-0812">Transmembrane</keyword>
<dbReference type="SUPFAM" id="SSF158560">
    <property type="entry name" value="BH3980-like"/>
    <property type="match status" value="1"/>
</dbReference>
<dbReference type="STRING" id="931626.Awo_c20710"/>
<gene>
    <name evidence="2" type="ordered locus">Awo_c20710</name>
</gene>
<dbReference type="RefSeq" id="WP_014356449.1">
    <property type="nucleotide sequence ID" value="NC_016894.1"/>
</dbReference>
<sequence>MKSKTRKLLRENNEFEKTLNDCNQKALTDIVVYLRGCNISEYHQEEVRADIMRMVADGEARNENIEVIIGEDFKLFCDEIVNVFPPQSKKEKILITVSEAFSLTGVMLVIWLMSGMIDGILNKTMVWELSLTLGDIINGLIIVITANLIVNYTCKTSLSLTQIKARYRNWFYLIDWIMFFLIFGAIYLIGRFLTFKLVSIPIIIAVLIIAGLFVISRLIDTLPIGQTE</sequence>
<organism evidence="2 3">
    <name type="scientific">Acetobacterium woodii (strain ATCC 29683 / DSM 1030 / JCM 2381 / KCTC 1655 / WB1)</name>
    <dbReference type="NCBI Taxonomy" id="931626"/>
    <lineage>
        <taxon>Bacteria</taxon>
        <taxon>Bacillati</taxon>
        <taxon>Bacillota</taxon>
        <taxon>Clostridia</taxon>
        <taxon>Eubacteriales</taxon>
        <taxon>Eubacteriaceae</taxon>
        <taxon>Acetobacterium</taxon>
    </lineage>
</organism>
<reference evidence="3" key="1">
    <citation type="submission" date="2011-07" db="EMBL/GenBank/DDBJ databases">
        <title>Complete genome sequence of Acetobacterium woodii.</title>
        <authorList>
            <person name="Poehlein A."/>
            <person name="Schmidt S."/>
            <person name="Kaster A.-K."/>
            <person name="Goenrich M."/>
            <person name="Vollmers J."/>
            <person name="Thuermer A."/>
            <person name="Gottschalk G."/>
            <person name="Thauer R.K."/>
            <person name="Daniel R."/>
            <person name="Mueller V."/>
        </authorList>
    </citation>
    <scope>NUCLEOTIDE SEQUENCE [LARGE SCALE GENOMIC DNA]</scope>
    <source>
        <strain evidence="3">ATCC 29683 / DSM 1030 / JCM 2381 / KCTC 1655 / WB1</strain>
    </source>
</reference>
<feature type="transmembrane region" description="Helical" evidence="1">
    <location>
        <begin position="170"/>
        <end position="189"/>
    </location>
</feature>
<feature type="transmembrane region" description="Helical" evidence="1">
    <location>
        <begin position="129"/>
        <end position="150"/>
    </location>
</feature>
<accession>H6LKQ7</accession>
<evidence type="ECO:0000313" key="2">
    <source>
        <dbReference type="EMBL" id="AFA48849.1"/>
    </source>
</evidence>